<dbReference type="Gene3D" id="3.40.50.300">
    <property type="entry name" value="P-loop containing nucleotide triphosphate hydrolases"/>
    <property type="match status" value="1"/>
</dbReference>
<evidence type="ECO:0000313" key="10">
    <source>
        <dbReference type="Proteomes" id="UP000267251"/>
    </source>
</evidence>
<keyword evidence="9" id="KW-0378">Hydrolase</keyword>
<feature type="region of interest" description="Disordered" evidence="7">
    <location>
        <begin position="329"/>
        <end position="348"/>
    </location>
</feature>
<dbReference type="PROSITE" id="PS51706">
    <property type="entry name" value="G_ENGB"/>
    <property type="match status" value="1"/>
</dbReference>
<evidence type="ECO:0000256" key="2">
    <source>
        <dbReference type="ARBA" id="ARBA00009638"/>
    </source>
</evidence>
<dbReference type="SUPFAM" id="SSF52540">
    <property type="entry name" value="P-loop containing nucleoside triphosphate hydrolases"/>
    <property type="match status" value="1"/>
</dbReference>
<proteinExistence type="inferred from homology"/>
<reference evidence="10" key="1">
    <citation type="journal article" date="2018" name="Nat. Microbiol.">
        <title>Leveraging single-cell genomics to expand the fungal tree of life.</title>
        <authorList>
            <person name="Ahrendt S.R."/>
            <person name="Quandt C.A."/>
            <person name="Ciobanu D."/>
            <person name="Clum A."/>
            <person name="Salamov A."/>
            <person name="Andreopoulos B."/>
            <person name="Cheng J.F."/>
            <person name="Woyke T."/>
            <person name="Pelin A."/>
            <person name="Henrissat B."/>
            <person name="Reynolds N.K."/>
            <person name="Benny G.L."/>
            <person name="Smith M.E."/>
            <person name="James T.Y."/>
            <person name="Grigoriev I.V."/>
        </authorList>
    </citation>
    <scope>NUCLEOTIDE SEQUENCE [LARGE SCALE GENOMIC DNA]</scope>
</reference>
<comment type="cofactor">
    <cofactor evidence="1">
        <name>Mg(2+)</name>
        <dbReference type="ChEBI" id="CHEBI:18420"/>
    </cofactor>
</comment>
<sequence length="417" mass="45987">MLPVGHRLGLGRPSLHRTLSRLSLSCHSATVSSKVIPPRYASSSPSSTTQALPALSNRQRLLRTEPDRKVTQLLEDLALGSVKAHPFRTRQKTFSKKGLVSTYNPLDPPIKLPPPIFFAGAYKSQSIPEPSGLEVAFVGRSNVGKSSLLNALGGPRVHAARTSEKPGLTAQLNFYRVGEAGIWVDAPGYGFAFAKTGAMDAWKQLIDDYLSKRSKTLKRVYVLADGRHGLKVNDKEFCRHLNGFGIKFQIILTKCDLVPRYLLARRIHLLHQDLKEYSNAMPECLPVSAYTGAGVDRVRRHVLQSTGASNVIAASRHAAAEHILQQKAREADDARVSPSTALVLGSGGRKRLEKSRQWLKDSKEEAEREWRQAGRIKDKAERGKGDKGMESRDIMKRGRADRSGAGRAKGVQSSYKR</sequence>
<comment type="similarity">
    <text evidence="2">Belongs to the TRAFAC class TrmE-Era-EngA-EngB-Septin-like GTPase superfamily. EngB GTPase family.</text>
</comment>
<dbReference type="InterPro" id="IPR030393">
    <property type="entry name" value="G_ENGB_dom"/>
</dbReference>
<evidence type="ECO:0000256" key="5">
    <source>
        <dbReference type="ARBA" id="ARBA00022842"/>
    </source>
</evidence>
<feature type="region of interest" description="Disordered" evidence="7">
    <location>
        <begin position="353"/>
        <end position="417"/>
    </location>
</feature>
<dbReference type="PANTHER" id="PTHR47560:SF1">
    <property type="entry name" value="EXPRESSED PROTEIN"/>
    <property type="match status" value="1"/>
</dbReference>
<keyword evidence="4" id="KW-0547">Nucleotide-binding</keyword>
<keyword evidence="5" id="KW-0460">Magnesium</keyword>
<protein>
    <submittedName>
        <fullName evidence="9">P-loop containing nucleoside triphosphate hydrolase protein</fullName>
    </submittedName>
</protein>
<dbReference type="GO" id="GO:0046872">
    <property type="term" value="F:metal ion binding"/>
    <property type="evidence" value="ECO:0007669"/>
    <property type="project" value="UniProtKB-KW"/>
</dbReference>
<keyword evidence="6" id="KW-0342">GTP-binding</keyword>
<dbReference type="GO" id="GO:0016787">
    <property type="term" value="F:hydrolase activity"/>
    <property type="evidence" value="ECO:0007669"/>
    <property type="project" value="UniProtKB-KW"/>
</dbReference>
<evidence type="ECO:0000256" key="3">
    <source>
        <dbReference type="ARBA" id="ARBA00022723"/>
    </source>
</evidence>
<dbReference type="CDD" id="cd01876">
    <property type="entry name" value="YihA_EngB"/>
    <property type="match status" value="1"/>
</dbReference>
<evidence type="ECO:0000256" key="6">
    <source>
        <dbReference type="ARBA" id="ARBA00023134"/>
    </source>
</evidence>
<dbReference type="GO" id="GO:0005525">
    <property type="term" value="F:GTP binding"/>
    <property type="evidence" value="ECO:0007669"/>
    <property type="project" value="UniProtKB-KW"/>
</dbReference>
<organism evidence="9 10">
    <name type="scientific">Piptocephalis cylindrospora</name>
    <dbReference type="NCBI Taxonomy" id="1907219"/>
    <lineage>
        <taxon>Eukaryota</taxon>
        <taxon>Fungi</taxon>
        <taxon>Fungi incertae sedis</taxon>
        <taxon>Zoopagomycota</taxon>
        <taxon>Zoopagomycotina</taxon>
        <taxon>Zoopagomycetes</taxon>
        <taxon>Zoopagales</taxon>
        <taxon>Piptocephalidaceae</taxon>
        <taxon>Piptocephalis</taxon>
    </lineage>
</organism>
<dbReference type="Pfam" id="PF01926">
    <property type="entry name" value="MMR_HSR1"/>
    <property type="match status" value="1"/>
</dbReference>
<feature type="domain" description="EngB-type G" evidence="8">
    <location>
        <begin position="131"/>
        <end position="308"/>
    </location>
</feature>
<feature type="compositionally biased region" description="Basic and acidic residues" evidence="7">
    <location>
        <begin position="354"/>
        <end position="404"/>
    </location>
</feature>
<dbReference type="InterPro" id="IPR027417">
    <property type="entry name" value="P-loop_NTPase"/>
</dbReference>
<evidence type="ECO:0000256" key="4">
    <source>
        <dbReference type="ARBA" id="ARBA00022741"/>
    </source>
</evidence>
<accession>A0A4P9Y7U5</accession>
<dbReference type="InterPro" id="IPR006073">
    <property type="entry name" value="GTP-bd"/>
</dbReference>
<evidence type="ECO:0000256" key="7">
    <source>
        <dbReference type="SAM" id="MobiDB-lite"/>
    </source>
</evidence>
<dbReference type="AlphaFoldDB" id="A0A4P9Y7U5"/>
<dbReference type="NCBIfam" id="TIGR03598">
    <property type="entry name" value="GTPase_YsxC"/>
    <property type="match status" value="1"/>
</dbReference>
<dbReference type="OrthoDB" id="391988at2759"/>
<gene>
    <name evidence="9" type="ORF">BJ684DRAFT_18490</name>
</gene>
<name>A0A4P9Y7U5_9FUNG</name>
<evidence type="ECO:0000259" key="8">
    <source>
        <dbReference type="PROSITE" id="PS51706"/>
    </source>
</evidence>
<evidence type="ECO:0000256" key="1">
    <source>
        <dbReference type="ARBA" id="ARBA00001946"/>
    </source>
</evidence>
<keyword evidence="10" id="KW-1185">Reference proteome</keyword>
<dbReference type="Proteomes" id="UP000267251">
    <property type="component" value="Unassembled WGS sequence"/>
</dbReference>
<keyword evidence="3" id="KW-0479">Metal-binding</keyword>
<dbReference type="InterPro" id="IPR019987">
    <property type="entry name" value="GTP-bd_ribosome_bio_YsxC"/>
</dbReference>
<dbReference type="EMBL" id="KZ987752">
    <property type="protein sequence ID" value="RKP15168.1"/>
    <property type="molecule type" value="Genomic_DNA"/>
</dbReference>
<evidence type="ECO:0000313" key="9">
    <source>
        <dbReference type="EMBL" id="RKP15168.1"/>
    </source>
</evidence>
<dbReference type="PANTHER" id="PTHR47560">
    <property type="entry name" value="EXPRESSED PROTEIN"/>
    <property type="match status" value="1"/>
</dbReference>